<dbReference type="PANTHER" id="PTHR43649:SF14">
    <property type="entry name" value="BLR3389 PROTEIN"/>
    <property type="match status" value="1"/>
</dbReference>
<sequence length="448" mass="47603">MTPPPPPSRPGLSRRNLLVGGAALLGGAFAVGGLAGCSTVGGATGAGGVAPLDFWHLLSGGDGVKMSTLVDQANAENPEFHATQTVLAWGTPYYTKLAMASAGGRAPDVAIMHASRVPGYAPGGLLDPWDVEKLASYGLREADFPPAVWQAGFSGEELYSIALDSHPFILLYNTDIAERAGVLGDDGRLVEITSPERFLEVANAMQEVTGKHGASWGYLNDGAQLWRMFYTFYKQLGAEMVLREGGTVEYDEAAAVTALEFMQRLTDGTAMATASDIQSGIAEFVSGESGMLFTGVWEVPSAQNAGIPFDASIIPTLFGTPAVYADSHAFVLPRQSTVDATTREDVYKMVSTILKDSISWAEAGHIPAYRPVVDSSAYAELRPQANYAEAADYLNYDPPAWFSGSGSDFQTYFLDTVQSVVLAKDDAAAGMRAFVDRVNTQLSRPAPV</sequence>
<dbReference type="Pfam" id="PF01547">
    <property type="entry name" value="SBP_bac_1"/>
    <property type="match status" value="1"/>
</dbReference>
<dbReference type="SUPFAM" id="SSF53850">
    <property type="entry name" value="Periplasmic binding protein-like II"/>
    <property type="match status" value="1"/>
</dbReference>
<keyword evidence="2" id="KW-0813">Transport</keyword>
<dbReference type="Proteomes" id="UP000522688">
    <property type="component" value="Unassembled WGS sequence"/>
</dbReference>
<protein>
    <submittedName>
        <fullName evidence="1">Carbohydrate-binding protein</fullName>
    </submittedName>
    <submittedName>
        <fullName evidence="2">Multiple sugar transport system substrate-binding protein</fullName>
    </submittedName>
</protein>
<reference evidence="1 3" key="1">
    <citation type="submission" date="2019-07" db="EMBL/GenBank/DDBJ databases">
        <title>Whole genome shotgun sequence of Frigoribacterium faeni NBRC 103066.</title>
        <authorList>
            <person name="Hosoyama A."/>
            <person name="Uohara A."/>
            <person name="Ohji S."/>
            <person name="Ichikawa N."/>
        </authorList>
    </citation>
    <scope>NUCLEOTIDE SEQUENCE [LARGE SCALE GENOMIC DNA]</scope>
    <source>
        <strain evidence="1 3">NBRC 103066</strain>
    </source>
</reference>
<dbReference type="InterPro" id="IPR006311">
    <property type="entry name" value="TAT_signal"/>
</dbReference>
<dbReference type="InterPro" id="IPR050490">
    <property type="entry name" value="Bact_solute-bd_prot1"/>
</dbReference>
<dbReference type="RefSeq" id="WP_146856133.1">
    <property type="nucleotide sequence ID" value="NZ_BAAAHR010000008.1"/>
</dbReference>
<keyword evidence="2" id="KW-0762">Sugar transport</keyword>
<evidence type="ECO:0000313" key="3">
    <source>
        <dbReference type="Proteomes" id="UP000321154"/>
    </source>
</evidence>
<dbReference type="EMBL" id="BJUV01000023">
    <property type="protein sequence ID" value="GEK83931.1"/>
    <property type="molecule type" value="Genomic_DNA"/>
</dbReference>
<keyword evidence="3" id="KW-1185">Reference proteome</keyword>
<reference evidence="2 4" key="2">
    <citation type="submission" date="2020-07" db="EMBL/GenBank/DDBJ databases">
        <title>Sequencing the genomes of 1000 actinobacteria strains.</title>
        <authorList>
            <person name="Klenk H.-P."/>
        </authorList>
    </citation>
    <scope>NUCLEOTIDE SEQUENCE [LARGE SCALE GENOMIC DNA]</scope>
    <source>
        <strain evidence="2 4">DSM 10309</strain>
    </source>
</reference>
<dbReference type="OrthoDB" id="4393730at2"/>
<evidence type="ECO:0000313" key="2">
    <source>
        <dbReference type="EMBL" id="MBA8813617.1"/>
    </source>
</evidence>
<dbReference type="Gene3D" id="3.40.190.10">
    <property type="entry name" value="Periplasmic binding protein-like II"/>
    <property type="match status" value="1"/>
</dbReference>
<dbReference type="PANTHER" id="PTHR43649">
    <property type="entry name" value="ARABINOSE-BINDING PROTEIN-RELATED"/>
    <property type="match status" value="1"/>
</dbReference>
<dbReference type="EMBL" id="JACGWW010000002">
    <property type="protein sequence ID" value="MBA8813617.1"/>
    <property type="molecule type" value="Genomic_DNA"/>
</dbReference>
<evidence type="ECO:0000313" key="4">
    <source>
        <dbReference type="Proteomes" id="UP000522688"/>
    </source>
</evidence>
<comment type="caution">
    <text evidence="2">The sequence shown here is derived from an EMBL/GenBank/DDBJ whole genome shotgun (WGS) entry which is preliminary data.</text>
</comment>
<gene>
    <name evidence="2" type="ORF">FB463_001866</name>
    <name evidence="1" type="ORF">FFA01_22400</name>
</gene>
<proteinExistence type="predicted"/>
<dbReference type="PROSITE" id="PS51318">
    <property type="entry name" value="TAT"/>
    <property type="match status" value="1"/>
</dbReference>
<name>A0A7W3JIR4_9MICO</name>
<dbReference type="Proteomes" id="UP000321154">
    <property type="component" value="Unassembled WGS sequence"/>
</dbReference>
<dbReference type="AlphaFoldDB" id="A0A7W3JIR4"/>
<organism evidence="2 4">
    <name type="scientific">Frigoribacterium faeni</name>
    <dbReference type="NCBI Taxonomy" id="145483"/>
    <lineage>
        <taxon>Bacteria</taxon>
        <taxon>Bacillati</taxon>
        <taxon>Actinomycetota</taxon>
        <taxon>Actinomycetes</taxon>
        <taxon>Micrococcales</taxon>
        <taxon>Microbacteriaceae</taxon>
        <taxon>Frigoribacterium</taxon>
    </lineage>
</organism>
<accession>A0A7W3JIR4</accession>
<dbReference type="InterPro" id="IPR006059">
    <property type="entry name" value="SBP"/>
</dbReference>
<evidence type="ECO:0000313" key="1">
    <source>
        <dbReference type="EMBL" id="GEK83931.1"/>
    </source>
</evidence>